<keyword evidence="5 7" id="KW-1133">Transmembrane helix</keyword>
<evidence type="ECO:0000256" key="5">
    <source>
        <dbReference type="ARBA" id="ARBA00022989"/>
    </source>
</evidence>
<proteinExistence type="inferred from homology"/>
<sequence length="117" mass="11657">MGIFGAIAASKALSLGVGSVGAIVVGVIGAIGGGMLRDVILNRPISILQVGTLYAVAAAAGSGVLILLVHVGTPVPIAGIVSAAVTAMVRVAAVAFGWSFPEQRALRGRRAREATIR</sequence>
<dbReference type="KEGG" id="lyd:D7I47_06920"/>
<dbReference type="EMBL" id="CP032630">
    <property type="protein sequence ID" value="AYF98014.1"/>
    <property type="molecule type" value="Genomic_DNA"/>
</dbReference>
<gene>
    <name evidence="9" type="ORF">D7I47_06920</name>
</gene>
<evidence type="ECO:0000256" key="7">
    <source>
        <dbReference type="SAM" id="Phobius"/>
    </source>
</evidence>
<feature type="domain" description="Glycine transporter" evidence="8">
    <location>
        <begin position="2"/>
        <end position="68"/>
    </location>
</feature>
<dbReference type="RefSeq" id="WP_120762362.1">
    <property type="nucleotide sequence ID" value="NZ_CP032630.1"/>
</dbReference>
<accession>A0A387B345</accession>
<comment type="subcellular location">
    <subcellularLocation>
        <location evidence="1">Cell membrane</location>
        <topology evidence="1">Multi-pass membrane protein</topology>
    </subcellularLocation>
</comment>
<comment type="similarity">
    <text evidence="2">Belongs to the UPF0126 family.</text>
</comment>
<name>A0A387B345_9MICO</name>
<keyword evidence="6 7" id="KW-0472">Membrane</keyword>
<keyword evidence="10" id="KW-1185">Reference proteome</keyword>
<dbReference type="OrthoDB" id="9791874at2"/>
<feature type="transmembrane region" description="Helical" evidence="7">
    <location>
        <begin position="12"/>
        <end position="36"/>
    </location>
</feature>
<evidence type="ECO:0000313" key="9">
    <source>
        <dbReference type="EMBL" id="AYF98014.1"/>
    </source>
</evidence>
<keyword evidence="3" id="KW-1003">Cell membrane</keyword>
<organism evidence="9 10">
    <name type="scientific">Protaetiibacter intestinalis</name>
    <dbReference type="NCBI Taxonomy" id="2419774"/>
    <lineage>
        <taxon>Bacteria</taxon>
        <taxon>Bacillati</taxon>
        <taxon>Actinomycetota</taxon>
        <taxon>Actinomycetes</taxon>
        <taxon>Micrococcales</taxon>
        <taxon>Microbacteriaceae</taxon>
        <taxon>Protaetiibacter</taxon>
    </lineage>
</organism>
<dbReference type="GO" id="GO:0005886">
    <property type="term" value="C:plasma membrane"/>
    <property type="evidence" value="ECO:0007669"/>
    <property type="project" value="UniProtKB-SubCell"/>
</dbReference>
<protein>
    <recommendedName>
        <fullName evidence="8">Glycine transporter domain-containing protein</fullName>
    </recommendedName>
</protein>
<dbReference type="Pfam" id="PF03458">
    <property type="entry name" value="Gly_transporter"/>
    <property type="match status" value="1"/>
</dbReference>
<keyword evidence="4 7" id="KW-0812">Transmembrane</keyword>
<evidence type="ECO:0000256" key="2">
    <source>
        <dbReference type="ARBA" id="ARBA00008193"/>
    </source>
</evidence>
<dbReference type="Proteomes" id="UP000278886">
    <property type="component" value="Chromosome"/>
</dbReference>
<dbReference type="PANTHER" id="PTHR30506:SF3">
    <property type="entry name" value="UPF0126 INNER MEMBRANE PROTEIN YADS-RELATED"/>
    <property type="match status" value="1"/>
</dbReference>
<dbReference type="AlphaFoldDB" id="A0A387B345"/>
<dbReference type="PANTHER" id="PTHR30506">
    <property type="entry name" value="INNER MEMBRANE PROTEIN"/>
    <property type="match status" value="1"/>
</dbReference>
<evidence type="ECO:0000256" key="1">
    <source>
        <dbReference type="ARBA" id="ARBA00004651"/>
    </source>
</evidence>
<evidence type="ECO:0000259" key="8">
    <source>
        <dbReference type="Pfam" id="PF03458"/>
    </source>
</evidence>
<evidence type="ECO:0000313" key="10">
    <source>
        <dbReference type="Proteomes" id="UP000278886"/>
    </source>
</evidence>
<evidence type="ECO:0000256" key="6">
    <source>
        <dbReference type="ARBA" id="ARBA00023136"/>
    </source>
</evidence>
<evidence type="ECO:0000256" key="4">
    <source>
        <dbReference type="ARBA" id="ARBA00022692"/>
    </source>
</evidence>
<dbReference type="InterPro" id="IPR005115">
    <property type="entry name" value="Gly_transporter"/>
</dbReference>
<evidence type="ECO:0000256" key="3">
    <source>
        <dbReference type="ARBA" id="ARBA00022475"/>
    </source>
</evidence>
<feature type="transmembrane region" description="Helical" evidence="7">
    <location>
        <begin position="77"/>
        <end position="100"/>
    </location>
</feature>
<reference evidence="10" key="1">
    <citation type="submission" date="2018-09" db="EMBL/GenBank/DDBJ databases">
        <title>Genome sequencing of strain 2DFWR-13.</title>
        <authorList>
            <person name="Heo J."/>
            <person name="Kim S.-J."/>
            <person name="Kwon S.-W."/>
        </authorList>
    </citation>
    <scope>NUCLEOTIDE SEQUENCE [LARGE SCALE GENOMIC DNA]</scope>
    <source>
        <strain evidence="10">2DFWR-13</strain>
    </source>
</reference>
<feature type="transmembrane region" description="Helical" evidence="7">
    <location>
        <begin position="48"/>
        <end position="71"/>
    </location>
</feature>